<evidence type="ECO:0000259" key="9">
    <source>
        <dbReference type="Pfam" id="PF00149"/>
    </source>
</evidence>
<name>A0A261SES0_9BORD</name>
<dbReference type="Proteomes" id="UP000217005">
    <property type="component" value="Unassembled WGS sequence"/>
</dbReference>
<comment type="function">
    <text evidence="1">Hydrolyzes diadenosine 5',5'''-P1,P4-tetraphosphate to yield ADP.</text>
</comment>
<accession>A0A261SES0</accession>
<reference evidence="10 11" key="1">
    <citation type="submission" date="2017-05" db="EMBL/GenBank/DDBJ databases">
        <title>Complete and WGS of Bordetella genogroups.</title>
        <authorList>
            <person name="Spilker T."/>
            <person name="LiPuma J."/>
        </authorList>
    </citation>
    <scope>NUCLEOTIDE SEQUENCE [LARGE SCALE GENOMIC DNA]</scope>
    <source>
        <strain evidence="10 11">AU17610</strain>
    </source>
</reference>
<dbReference type="EC" id="3.6.1.41" evidence="3"/>
<evidence type="ECO:0000256" key="5">
    <source>
        <dbReference type="ARBA" id="ARBA00031248"/>
    </source>
</evidence>
<dbReference type="OrthoDB" id="9807890at2"/>
<dbReference type="InterPro" id="IPR004843">
    <property type="entry name" value="Calcineurin-like_PHP"/>
</dbReference>
<comment type="catalytic activity">
    <reaction evidence="8">
        <text>P(1),P(4)-bis(5'-adenosyl) tetraphosphate + H2O = 2 ADP + 2 H(+)</text>
        <dbReference type="Rhea" id="RHEA:24252"/>
        <dbReference type="ChEBI" id="CHEBI:15377"/>
        <dbReference type="ChEBI" id="CHEBI:15378"/>
        <dbReference type="ChEBI" id="CHEBI:58141"/>
        <dbReference type="ChEBI" id="CHEBI:456216"/>
        <dbReference type="EC" id="3.6.1.41"/>
    </reaction>
</comment>
<dbReference type="PANTHER" id="PTHR40942">
    <property type="match status" value="1"/>
</dbReference>
<dbReference type="InterPro" id="IPR029052">
    <property type="entry name" value="Metallo-depent_PP-like"/>
</dbReference>
<dbReference type="EMBL" id="NEVL01000003">
    <property type="protein sequence ID" value="OZI35462.1"/>
    <property type="molecule type" value="Genomic_DNA"/>
</dbReference>
<evidence type="ECO:0000256" key="2">
    <source>
        <dbReference type="ARBA" id="ARBA00005419"/>
    </source>
</evidence>
<comment type="similarity">
    <text evidence="2">Belongs to the Ap4A hydrolase family.</text>
</comment>
<dbReference type="AlphaFoldDB" id="A0A261SES0"/>
<evidence type="ECO:0000256" key="7">
    <source>
        <dbReference type="ARBA" id="ARBA00033210"/>
    </source>
</evidence>
<gene>
    <name evidence="10" type="ORF">CEG14_10255</name>
</gene>
<dbReference type="GO" id="GO:0008803">
    <property type="term" value="F:bis(5'-nucleosyl)-tetraphosphatase (symmetrical) activity"/>
    <property type="evidence" value="ECO:0007669"/>
    <property type="project" value="UniProtKB-EC"/>
</dbReference>
<evidence type="ECO:0000313" key="11">
    <source>
        <dbReference type="Proteomes" id="UP000217005"/>
    </source>
</evidence>
<evidence type="ECO:0000256" key="1">
    <source>
        <dbReference type="ARBA" id="ARBA00003413"/>
    </source>
</evidence>
<evidence type="ECO:0000256" key="4">
    <source>
        <dbReference type="ARBA" id="ARBA00022801"/>
    </source>
</evidence>
<proteinExistence type="inferred from homology"/>
<feature type="domain" description="Calcineurin-like phosphoesterase" evidence="9">
    <location>
        <begin position="6"/>
        <end position="139"/>
    </location>
</feature>
<dbReference type="NCBIfam" id="NF001204">
    <property type="entry name" value="PRK00166.1"/>
    <property type="match status" value="1"/>
</dbReference>
<organism evidence="10 11">
    <name type="scientific">Bordetella genomosp. 1</name>
    <dbReference type="NCBI Taxonomy" id="1395607"/>
    <lineage>
        <taxon>Bacteria</taxon>
        <taxon>Pseudomonadati</taxon>
        <taxon>Pseudomonadota</taxon>
        <taxon>Betaproteobacteria</taxon>
        <taxon>Burkholderiales</taxon>
        <taxon>Alcaligenaceae</taxon>
        <taxon>Bordetella</taxon>
    </lineage>
</organism>
<dbReference type="PANTHER" id="PTHR40942:SF2">
    <property type="entry name" value="CYTOCHROME-RELATED"/>
    <property type="match status" value="1"/>
</dbReference>
<dbReference type="SUPFAM" id="SSF56300">
    <property type="entry name" value="Metallo-dependent phosphatases"/>
    <property type="match status" value="1"/>
</dbReference>
<protein>
    <recommendedName>
        <fullName evidence="3">bis(5'-nucleosyl)-tetraphosphatase (symmetrical)</fullName>
        <ecNumber evidence="3">3.6.1.41</ecNumber>
    </recommendedName>
    <alternativeName>
        <fullName evidence="6">Ap4A hydrolase</fullName>
    </alternativeName>
    <alternativeName>
        <fullName evidence="5">Diadenosine 5',5'''-P1,P4-tetraphosphate pyrophosphohydrolase</fullName>
    </alternativeName>
    <alternativeName>
        <fullName evidence="7">Diadenosine tetraphosphatase</fullName>
    </alternativeName>
</protein>
<evidence type="ECO:0000256" key="8">
    <source>
        <dbReference type="ARBA" id="ARBA00049417"/>
    </source>
</evidence>
<sequence length="278" mass="29741">MRATAWLIGDVHGCDAALAALLAHPELQADPDCPLWFTGDLVNRGVANAATLRRVRELGARATVVLGNHDLRALAIAAGALPPAAGDTLQDLLDAPDAAALIDWLRSRPLALRDGDYLLAHAGLYPGWDGEEAVARAAELEALLREPGWRAHMRRLSRRTAGHWRDHANGPDRHAFIACALTRMRLCGCAGELHFRAAATPGHWPAGSMPWFDAPRRADRRLTVLFGHWATLGLMVRPDAICVDTACVTGGALSALRLPDLKLVQVSSTAGGHPAHPG</sequence>
<evidence type="ECO:0000313" key="10">
    <source>
        <dbReference type="EMBL" id="OZI35462.1"/>
    </source>
</evidence>
<dbReference type="Gene3D" id="3.60.21.10">
    <property type="match status" value="1"/>
</dbReference>
<dbReference type="Pfam" id="PF00149">
    <property type="entry name" value="Metallophos"/>
    <property type="match status" value="1"/>
</dbReference>
<dbReference type="RefSeq" id="WP_094826271.1">
    <property type="nucleotide sequence ID" value="NZ_NEVL01000003.1"/>
</dbReference>
<dbReference type="InterPro" id="IPR004617">
    <property type="entry name" value="ApaH"/>
</dbReference>
<comment type="caution">
    <text evidence="10">The sequence shown here is derived from an EMBL/GenBank/DDBJ whole genome shotgun (WGS) entry which is preliminary data.</text>
</comment>
<keyword evidence="4" id="KW-0378">Hydrolase</keyword>
<evidence type="ECO:0000256" key="6">
    <source>
        <dbReference type="ARBA" id="ARBA00032248"/>
    </source>
</evidence>
<evidence type="ECO:0000256" key="3">
    <source>
        <dbReference type="ARBA" id="ARBA00012506"/>
    </source>
</evidence>
<dbReference type="PIRSF" id="PIRSF000903">
    <property type="entry name" value="B5n-ttraPtase_sm"/>
    <property type="match status" value="1"/>
</dbReference>